<organism evidence="1 2">
    <name type="scientific">Cystobacter fuscus (strain ATCC 25194 / DSM 2262 / NBRC 100088 / M29)</name>
    <dbReference type="NCBI Taxonomy" id="1242864"/>
    <lineage>
        <taxon>Bacteria</taxon>
        <taxon>Pseudomonadati</taxon>
        <taxon>Myxococcota</taxon>
        <taxon>Myxococcia</taxon>
        <taxon>Myxococcales</taxon>
        <taxon>Cystobacterineae</taxon>
        <taxon>Archangiaceae</taxon>
        <taxon>Cystobacter</taxon>
    </lineage>
</organism>
<accession>S9QVI1</accession>
<reference evidence="1" key="1">
    <citation type="submission" date="2013-05" db="EMBL/GenBank/DDBJ databases">
        <title>Genome assembly of Cystobacter fuscus DSM 2262.</title>
        <authorList>
            <person name="Sharma G."/>
            <person name="Khatri I."/>
            <person name="Kaur C."/>
            <person name="Mayilraj S."/>
            <person name="Subramanian S."/>
        </authorList>
    </citation>
    <scope>NUCLEOTIDE SEQUENCE [LARGE SCALE GENOMIC DNA]</scope>
    <source>
        <strain evidence="1">DSM 2262</strain>
    </source>
</reference>
<sequence length="146" mass="16245">MSRLIVFAVVLMCLGGCGVQPPDRRPERVVSLTIEQTPTGARDSVSIEGVSISGDELVLDLSHGGGCAEHTFGLSWDGSFAESNPVQARLILLHESYDDMCLALLHEELHVDLTPMKESWREQYRREHGIIELRFADSTATARYEF</sequence>
<gene>
    <name evidence="1" type="ORF">D187_000810</name>
</gene>
<dbReference type="AlphaFoldDB" id="S9QVI1"/>
<protein>
    <submittedName>
        <fullName evidence="1">Lipoprotein</fullName>
    </submittedName>
</protein>
<proteinExistence type="predicted"/>
<evidence type="ECO:0000313" key="2">
    <source>
        <dbReference type="Proteomes" id="UP000011682"/>
    </source>
</evidence>
<comment type="caution">
    <text evidence="1">The sequence shown here is derived from an EMBL/GenBank/DDBJ whole genome shotgun (WGS) entry which is preliminary data.</text>
</comment>
<dbReference type="OrthoDB" id="5383081at2"/>
<dbReference type="EMBL" id="ANAH02000001">
    <property type="protein sequence ID" value="EPX65384.1"/>
    <property type="molecule type" value="Genomic_DNA"/>
</dbReference>
<dbReference type="RefSeq" id="WP_002628782.1">
    <property type="nucleotide sequence ID" value="NZ_ANAH02000001.1"/>
</dbReference>
<dbReference type="Proteomes" id="UP000011682">
    <property type="component" value="Unassembled WGS sequence"/>
</dbReference>
<dbReference type="eggNOG" id="COG1999">
    <property type="taxonomic scope" value="Bacteria"/>
</dbReference>
<keyword evidence="1" id="KW-0449">Lipoprotein</keyword>
<evidence type="ECO:0000313" key="1">
    <source>
        <dbReference type="EMBL" id="EPX65384.1"/>
    </source>
</evidence>
<keyword evidence="2" id="KW-1185">Reference proteome</keyword>
<name>S9QVI1_CYSF2</name>